<name>A0AAV3RR34_LITER</name>
<keyword evidence="2" id="KW-1185">Reference proteome</keyword>
<accession>A0AAV3RR34</accession>
<comment type="caution">
    <text evidence="1">The sequence shown here is derived from an EMBL/GenBank/DDBJ whole genome shotgun (WGS) entry which is preliminary data.</text>
</comment>
<dbReference type="EMBL" id="BAABME010029287">
    <property type="protein sequence ID" value="GAA0183449.1"/>
    <property type="molecule type" value="Genomic_DNA"/>
</dbReference>
<sequence length="126" mass="13949">MGGIFIARLTGGVDLSAVSSCGCAVERRGVRPGAGRYTQPIAGSHLPWEQALLEQDRRVAEERWATDIRRAERRRVTAQVARRETDDLLSACHREAPLRNHSSRASVLADFVLDFQNQVPQLPAMA</sequence>
<evidence type="ECO:0000313" key="1">
    <source>
        <dbReference type="EMBL" id="GAA0183449.1"/>
    </source>
</evidence>
<gene>
    <name evidence="1" type="ORF">LIER_42407</name>
</gene>
<protein>
    <submittedName>
        <fullName evidence="1">Uncharacterized protein</fullName>
    </submittedName>
</protein>
<proteinExistence type="predicted"/>
<dbReference type="AlphaFoldDB" id="A0AAV3RR34"/>
<evidence type="ECO:0000313" key="2">
    <source>
        <dbReference type="Proteomes" id="UP001454036"/>
    </source>
</evidence>
<organism evidence="1 2">
    <name type="scientific">Lithospermum erythrorhizon</name>
    <name type="common">Purple gromwell</name>
    <name type="synonym">Lithospermum officinale var. erythrorhizon</name>
    <dbReference type="NCBI Taxonomy" id="34254"/>
    <lineage>
        <taxon>Eukaryota</taxon>
        <taxon>Viridiplantae</taxon>
        <taxon>Streptophyta</taxon>
        <taxon>Embryophyta</taxon>
        <taxon>Tracheophyta</taxon>
        <taxon>Spermatophyta</taxon>
        <taxon>Magnoliopsida</taxon>
        <taxon>eudicotyledons</taxon>
        <taxon>Gunneridae</taxon>
        <taxon>Pentapetalae</taxon>
        <taxon>asterids</taxon>
        <taxon>lamiids</taxon>
        <taxon>Boraginales</taxon>
        <taxon>Boraginaceae</taxon>
        <taxon>Boraginoideae</taxon>
        <taxon>Lithospermeae</taxon>
        <taxon>Lithospermum</taxon>
    </lineage>
</organism>
<dbReference type="Proteomes" id="UP001454036">
    <property type="component" value="Unassembled WGS sequence"/>
</dbReference>
<reference evidence="1 2" key="1">
    <citation type="submission" date="2024-01" db="EMBL/GenBank/DDBJ databases">
        <title>The complete chloroplast genome sequence of Lithospermum erythrorhizon: insights into the phylogenetic relationship among Boraginaceae species and the maternal lineages of purple gromwells.</title>
        <authorList>
            <person name="Okada T."/>
            <person name="Watanabe K."/>
        </authorList>
    </citation>
    <scope>NUCLEOTIDE SEQUENCE [LARGE SCALE GENOMIC DNA]</scope>
</reference>